<evidence type="ECO:0000313" key="4">
    <source>
        <dbReference type="Proteomes" id="UP000390335"/>
    </source>
</evidence>
<dbReference type="SFLD" id="SFLDG00179">
    <property type="entry name" value="mandelate_racemase"/>
    <property type="match status" value="1"/>
</dbReference>
<proteinExistence type="predicted"/>
<dbReference type="InterPro" id="IPR029065">
    <property type="entry name" value="Enolase_C-like"/>
</dbReference>
<dbReference type="CDD" id="cd03316">
    <property type="entry name" value="MR_like"/>
    <property type="match status" value="1"/>
</dbReference>
<dbReference type="Gene3D" id="3.30.390.10">
    <property type="entry name" value="Enolase-like, N-terminal domain"/>
    <property type="match status" value="1"/>
</dbReference>
<protein>
    <submittedName>
        <fullName evidence="3">Galactonate dehydratase</fullName>
    </submittedName>
</protein>
<dbReference type="InterPro" id="IPR013341">
    <property type="entry name" value="Mandelate_racemase_N_dom"/>
</dbReference>
<feature type="domain" description="Mandelate racemase/muconate lactonizing enzyme C-terminal" evidence="2">
    <location>
        <begin position="129"/>
        <end position="235"/>
    </location>
</feature>
<dbReference type="PANTHER" id="PTHR48080:SF2">
    <property type="entry name" value="D-GALACTONATE DEHYDRATASE"/>
    <property type="match status" value="1"/>
</dbReference>
<dbReference type="InterPro" id="IPR018110">
    <property type="entry name" value="Mandel_Rmase/mucon_lact_enz_CS"/>
</dbReference>
<dbReference type="InterPro" id="IPR029017">
    <property type="entry name" value="Enolase-like_N"/>
</dbReference>
<dbReference type="RefSeq" id="WP_152094349.1">
    <property type="nucleotide sequence ID" value="NZ_BLAJ01000006.1"/>
</dbReference>
<dbReference type="SMART" id="SM00922">
    <property type="entry name" value="MR_MLE"/>
    <property type="match status" value="1"/>
</dbReference>
<dbReference type="PROSITE" id="PS00909">
    <property type="entry name" value="MR_MLE_2"/>
    <property type="match status" value="1"/>
</dbReference>
<dbReference type="SUPFAM" id="SSF51604">
    <property type="entry name" value="Enolase C-terminal domain-like"/>
    <property type="match status" value="1"/>
</dbReference>
<dbReference type="Pfam" id="PF02746">
    <property type="entry name" value="MR_MLE_N"/>
    <property type="match status" value="1"/>
</dbReference>
<evidence type="ECO:0000259" key="2">
    <source>
        <dbReference type="SMART" id="SM00922"/>
    </source>
</evidence>
<dbReference type="PANTHER" id="PTHR48080">
    <property type="entry name" value="D-GALACTONATE DEHYDRATASE-RELATED"/>
    <property type="match status" value="1"/>
</dbReference>
<gene>
    <name evidence="3" type="ORF">RsS93_47100</name>
</gene>
<evidence type="ECO:0000313" key="3">
    <source>
        <dbReference type="EMBL" id="GES52096.1"/>
    </source>
</evidence>
<organism evidence="3 4">
    <name type="scientific">Rhizobium dioscoreae</name>
    <dbReference type="NCBI Taxonomy" id="2653122"/>
    <lineage>
        <taxon>Bacteria</taxon>
        <taxon>Pseudomonadati</taxon>
        <taxon>Pseudomonadota</taxon>
        <taxon>Alphaproteobacteria</taxon>
        <taxon>Hyphomicrobiales</taxon>
        <taxon>Rhizobiaceae</taxon>
        <taxon>Rhizobium/Agrobacterium group</taxon>
        <taxon>Rhizobium</taxon>
    </lineage>
</organism>
<dbReference type="SFLD" id="SFLDS00001">
    <property type="entry name" value="Enolase"/>
    <property type="match status" value="1"/>
</dbReference>
<dbReference type="InterPro" id="IPR036849">
    <property type="entry name" value="Enolase-like_C_sf"/>
</dbReference>
<dbReference type="InterPro" id="IPR013342">
    <property type="entry name" value="Mandelate_racemase_C"/>
</dbReference>
<dbReference type="EMBL" id="BLAJ01000006">
    <property type="protein sequence ID" value="GES52096.1"/>
    <property type="molecule type" value="Genomic_DNA"/>
</dbReference>
<evidence type="ECO:0000256" key="1">
    <source>
        <dbReference type="ARBA" id="ARBA00023239"/>
    </source>
</evidence>
<dbReference type="Pfam" id="PF13378">
    <property type="entry name" value="MR_MLE_C"/>
    <property type="match status" value="1"/>
</dbReference>
<reference evidence="3 4" key="1">
    <citation type="journal article" date="2020" name="Genome Biol. Evol.">
        <title>Rhizobium dioscoreae sp. nov., a plant growth-promoting bacterium isolated from yam (Dioscorea species).</title>
        <authorList>
            <person name="Ouyabe M."/>
            <person name="Tanaka N."/>
            <person name="Shiwa Y."/>
            <person name="Fujita N."/>
            <person name="Kikuno H."/>
            <person name="Babil P."/>
            <person name="Shiwachi H."/>
        </authorList>
    </citation>
    <scope>NUCLEOTIDE SEQUENCE [LARGE SCALE GENOMIC DNA]</scope>
    <source>
        <strain evidence="3 4">S-93</strain>
    </source>
</reference>
<dbReference type="Gene3D" id="3.20.20.120">
    <property type="entry name" value="Enolase-like C-terminal domain"/>
    <property type="match status" value="1"/>
</dbReference>
<sequence>MKIERIECFTPRVGHRNQLLVKVTTSDGIHGWGESGLTGREHAVIGAIRHYEQFLIGCDVRRAGALWQEMYRSQYFEGGRVLTAAIGALDIAFHDIRAKALGVPVYDLLGGKHRERVPAFATAPANPGPEMIEQAIILKDAGWNSIRFVPWGQHSFDLFEPRESIARTAPWMIKAREEVGAEVVLGIDYHHRLSVAEAASFCQKMPSGTLDYIEEPIRDETPEAYEALRKMTDVPFAIGEEFSSKWQFLPYIERDIHQFNRLDICNVGGFTEAMKVAGWSEAHYVDLMPHNPLGPVCTAATVHLAAAVPNFAWLECRASPVEQLGFDSRELFPSQAELNGSSYDVPQFPGLGIEVNEDALNKLDFQYFEPPHLRRGDGSFTNW</sequence>
<dbReference type="InterPro" id="IPR034593">
    <property type="entry name" value="DgoD-like"/>
</dbReference>
<keyword evidence="4" id="KW-1185">Reference proteome</keyword>
<accession>A0ABQ0Z970</accession>
<dbReference type="SUPFAM" id="SSF54826">
    <property type="entry name" value="Enolase N-terminal domain-like"/>
    <property type="match status" value="1"/>
</dbReference>
<name>A0ABQ0Z970_9HYPH</name>
<comment type="caution">
    <text evidence="3">The sequence shown here is derived from an EMBL/GenBank/DDBJ whole genome shotgun (WGS) entry which is preliminary data.</text>
</comment>
<dbReference type="Proteomes" id="UP000390335">
    <property type="component" value="Unassembled WGS sequence"/>
</dbReference>
<keyword evidence="1" id="KW-0456">Lyase</keyword>